<evidence type="ECO:0008006" key="4">
    <source>
        <dbReference type="Google" id="ProtNLM"/>
    </source>
</evidence>
<organism evidence="2 3">
    <name type="scientific">Halalkaliarchaeum desulfuricum</name>
    <dbReference type="NCBI Taxonomy" id="2055893"/>
    <lineage>
        <taxon>Archaea</taxon>
        <taxon>Methanobacteriati</taxon>
        <taxon>Methanobacteriota</taxon>
        <taxon>Stenosarchaea group</taxon>
        <taxon>Halobacteria</taxon>
        <taxon>Halobacteriales</taxon>
        <taxon>Haloferacaceae</taxon>
        <taxon>Halalkaliarchaeum</taxon>
    </lineage>
</organism>
<proteinExistence type="predicted"/>
<dbReference type="Proteomes" id="UP000263012">
    <property type="component" value="Chromosome"/>
</dbReference>
<dbReference type="Pfam" id="PF07849">
    <property type="entry name" value="DUF1641"/>
    <property type="match status" value="1"/>
</dbReference>
<dbReference type="OrthoDB" id="56850at2157"/>
<dbReference type="GeneID" id="37878248"/>
<accession>A0A343TK97</accession>
<keyword evidence="3" id="KW-1185">Reference proteome</keyword>
<dbReference type="AlphaFoldDB" id="A0A343TK97"/>
<feature type="compositionally biased region" description="Polar residues" evidence="1">
    <location>
        <begin position="9"/>
        <end position="19"/>
    </location>
</feature>
<sequence>MSETDDNLTTEATDATQTDLEGLEELVAENPDEIARFFDRLGVVNDLLDAAELATAAMDDRMVQTLSSTTTNLGAAADGLATEEVASVGEATGENADDLAEAIETLARLQRSGTLDDLTAFADIAALASNALDDEMVTELAATGTSLGEVADTAADDDVARTLESLLTAVGEAGSEPPEPVGPLGFVKSLREANVRAGLGFFLSLARSIGRVSR</sequence>
<reference evidence="3" key="1">
    <citation type="submission" date="2017-11" db="EMBL/GenBank/DDBJ databases">
        <title>Phenotypic and genomic properties of facultatively anaerobic sulfur-reducing natronoarchaea from hypersaline soda lakes.</title>
        <authorList>
            <person name="Sorokin D.Y."/>
            <person name="Kublanov I.V."/>
            <person name="Roman P."/>
            <person name="Sinninghe Damste J.S."/>
            <person name="Golyshin P.N."/>
            <person name="Rojo D."/>
            <person name="Ciordia S."/>
            <person name="Mena M.D.C."/>
            <person name="Ferrer M."/>
            <person name="Messina E."/>
            <person name="Smedile F."/>
            <person name="La Spada G."/>
            <person name="La Cono V."/>
            <person name="Yakimov M.M."/>
        </authorList>
    </citation>
    <scope>NUCLEOTIDE SEQUENCE [LARGE SCALE GENOMIC DNA]</scope>
    <source>
        <strain evidence="3">AArc-Sl</strain>
    </source>
</reference>
<name>A0A343TK97_9EURY</name>
<dbReference type="RefSeq" id="WP_119818227.1">
    <property type="nucleotide sequence ID" value="NZ_CP025066.1"/>
</dbReference>
<protein>
    <recommendedName>
        <fullName evidence="4">DUF1641 domain-containing protein</fullName>
    </recommendedName>
</protein>
<gene>
    <name evidence="2" type="ORF">AArcSl_1893</name>
</gene>
<evidence type="ECO:0000313" key="3">
    <source>
        <dbReference type="Proteomes" id="UP000263012"/>
    </source>
</evidence>
<dbReference type="KEGG" id="hdf:AArcSl_1893"/>
<dbReference type="EMBL" id="CP025066">
    <property type="protein sequence ID" value="AUX09519.1"/>
    <property type="molecule type" value="Genomic_DNA"/>
</dbReference>
<evidence type="ECO:0000313" key="2">
    <source>
        <dbReference type="EMBL" id="AUX09519.1"/>
    </source>
</evidence>
<evidence type="ECO:0000256" key="1">
    <source>
        <dbReference type="SAM" id="MobiDB-lite"/>
    </source>
</evidence>
<feature type="region of interest" description="Disordered" evidence="1">
    <location>
        <begin position="1"/>
        <end position="20"/>
    </location>
</feature>
<dbReference type="InterPro" id="IPR012440">
    <property type="entry name" value="DUF1641"/>
</dbReference>